<evidence type="ECO:0000256" key="9">
    <source>
        <dbReference type="ARBA" id="ARBA00023235"/>
    </source>
</evidence>
<evidence type="ECO:0000256" key="2">
    <source>
        <dbReference type="ARBA" id="ARBA00001946"/>
    </source>
</evidence>
<dbReference type="GO" id="GO:0005694">
    <property type="term" value="C:chromosome"/>
    <property type="evidence" value="ECO:0007669"/>
    <property type="project" value="InterPro"/>
</dbReference>
<evidence type="ECO:0000256" key="4">
    <source>
        <dbReference type="ARBA" id="ARBA00012895"/>
    </source>
</evidence>
<dbReference type="Pfam" id="PF21180">
    <property type="entry name" value="TOP6A-Spo11_Toprim"/>
    <property type="match status" value="1"/>
</dbReference>
<dbReference type="SUPFAM" id="SSF56726">
    <property type="entry name" value="DNA topoisomerase IV, alpha subunit"/>
    <property type="match status" value="1"/>
</dbReference>
<evidence type="ECO:0000259" key="11">
    <source>
        <dbReference type="Pfam" id="PF04406"/>
    </source>
</evidence>
<dbReference type="PANTHER" id="PTHR10848">
    <property type="entry name" value="MEIOTIC RECOMBINATION PROTEIN SPO11"/>
    <property type="match status" value="1"/>
</dbReference>
<comment type="cofactor">
    <cofactor evidence="2">
        <name>Mg(2+)</name>
        <dbReference type="ChEBI" id="CHEBI:18420"/>
    </cofactor>
</comment>
<dbReference type="GO" id="GO:0006265">
    <property type="term" value="P:DNA topological change"/>
    <property type="evidence" value="ECO:0007669"/>
    <property type="project" value="InterPro"/>
</dbReference>
<dbReference type="GO" id="GO:0003918">
    <property type="term" value="F:DNA topoisomerase type II (double strand cut, ATP-hydrolyzing) activity"/>
    <property type="evidence" value="ECO:0007669"/>
    <property type="project" value="UniProtKB-UniRule"/>
</dbReference>
<dbReference type="Gene3D" id="1.10.10.10">
    <property type="entry name" value="Winged helix-like DNA-binding domain superfamily/Winged helix DNA-binding domain"/>
    <property type="match status" value="1"/>
</dbReference>
<dbReference type="EMBL" id="CP091871">
    <property type="protein sequence ID" value="WEU40587.1"/>
    <property type="molecule type" value="Genomic_DNA"/>
</dbReference>
<evidence type="ECO:0000259" key="12">
    <source>
        <dbReference type="Pfam" id="PF21180"/>
    </source>
</evidence>
<evidence type="ECO:0000313" key="14">
    <source>
        <dbReference type="Proteomes" id="UP000186851"/>
    </source>
</evidence>
<keyword evidence="9 10" id="KW-0413">Isomerase</keyword>
<dbReference type="PRINTS" id="PR01552">
    <property type="entry name" value="TPISMRASE6A"/>
</dbReference>
<dbReference type="EC" id="5.6.2.2" evidence="4"/>
<feature type="domain" description="Spo11/DNA topoisomerase VI subunit A N-terminal" evidence="11">
    <location>
        <begin position="122"/>
        <end position="180"/>
    </location>
</feature>
<dbReference type="InterPro" id="IPR036078">
    <property type="entry name" value="Spo11/TopoVI_A_sf"/>
</dbReference>
<feature type="active site" description="O-(5'-phospho-DNA)-tyrosine intermediate" evidence="10">
    <location>
        <position position="148"/>
    </location>
</feature>
<evidence type="ECO:0000256" key="5">
    <source>
        <dbReference type="ARBA" id="ARBA00022723"/>
    </source>
</evidence>
<dbReference type="InterPro" id="IPR013049">
    <property type="entry name" value="Spo11/TopoVI_A_N"/>
</dbReference>
<dbReference type="AlphaFoldDB" id="A0AAF0ICK6"/>
<dbReference type="PANTHER" id="PTHR10848:SF0">
    <property type="entry name" value="MEIOTIC RECOMBINATION PROTEIN SPO11"/>
    <property type="match status" value="1"/>
</dbReference>
<dbReference type="KEGG" id="oyw:OdinLCB4_001250"/>
<keyword evidence="7 10" id="KW-0799">Topoisomerase</keyword>
<dbReference type="Proteomes" id="UP000186851">
    <property type="component" value="Chromosome"/>
</dbReference>
<evidence type="ECO:0000256" key="8">
    <source>
        <dbReference type="ARBA" id="ARBA00023125"/>
    </source>
</evidence>
<feature type="domain" description="Topoisomerase 6 subunit A/Spo11 TOPRIM" evidence="12">
    <location>
        <begin position="229"/>
        <end position="399"/>
    </location>
</feature>
<dbReference type="GO" id="GO:0003677">
    <property type="term" value="F:DNA binding"/>
    <property type="evidence" value="ECO:0007669"/>
    <property type="project" value="UniProtKB-UniRule"/>
</dbReference>
<dbReference type="PRINTS" id="PR01550">
    <property type="entry name" value="TOP6AFAMILY"/>
</dbReference>
<organism evidence="13 14">
    <name type="scientific">Odinarchaeota yellowstonii (strain LCB_4)</name>
    <dbReference type="NCBI Taxonomy" id="1841599"/>
    <lineage>
        <taxon>Archaea</taxon>
        <taxon>Promethearchaeati</taxon>
        <taxon>Candidatus Odinarchaeota</taxon>
        <taxon>Candidatus Odinarchaeia</taxon>
        <taxon>Candidatus Odinarchaeales</taxon>
        <taxon>Candidatus Odinarchaeaceae</taxon>
        <taxon>Candidatus Odinarchaeum</taxon>
    </lineage>
</organism>
<reference evidence="13" key="2">
    <citation type="journal article" date="2022" name="Nat. Microbiol.">
        <title>A closed Candidatus Odinarchaeum chromosome exposes Asgard archaeal viruses.</title>
        <authorList>
            <person name="Tamarit D."/>
            <person name="Caceres E.F."/>
            <person name="Krupovic M."/>
            <person name="Nijland R."/>
            <person name="Eme L."/>
            <person name="Robinson N.P."/>
            <person name="Ettema T.J.G."/>
        </authorList>
    </citation>
    <scope>NUCLEOTIDE SEQUENCE</scope>
    <source>
        <strain evidence="13">LCB_4</strain>
    </source>
</reference>
<keyword evidence="8 10" id="KW-0238">DNA-binding</keyword>
<dbReference type="InterPro" id="IPR034136">
    <property type="entry name" value="TOPRIM_Topo6A/Spo11"/>
</dbReference>
<dbReference type="CDD" id="cd00223">
    <property type="entry name" value="TOPRIM_TopoIIB_SPO"/>
    <property type="match status" value="1"/>
</dbReference>
<dbReference type="GO" id="GO:0005524">
    <property type="term" value="F:ATP binding"/>
    <property type="evidence" value="ECO:0007669"/>
    <property type="project" value="InterPro"/>
</dbReference>
<evidence type="ECO:0000256" key="1">
    <source>
        <dbReference type="ARBA" id="ARBA00000185"/>
    </source>
</evidence>
<dbReference type="InterPro" id="IPR002815">
    <property type="entry name" value="Spo11/TopoVI_A"/>
</dbReference>
<dbReference type="Gene3D" id="3.40.1360.10">
    <property type="match status" value="1"/>
</dbReference>
<dbReference type="Pfam" id="PF04406">
    <property type="entry name" value="TP6A_N"/>
    <property type="match status" value="1"/>
</dbReference>
<evidence type="ECO:0000256" key="6">
    <source>
        <dbReference type="ARBA" id="ARBA00022842"/>
    </source>
</evidence>
<dbReference type="InterPro" id="IPR036388">
    <property type="entry name" value="WH-like_DNA-bd_sf"/>
</dbReference>
<reference evidence="13" key="1">
    <citation type="journal article" date="2017" name="Nature">
        <title>Asgard archaea illuminate the origin of eukaryotic cellular complexity.</title>
        <authorList>
            <person name="Zaremba-Niedzwiedzka K."/>
            <person name="Caceres E.F."/>
            <person name="Saw J.H."/>
            <person name="Backstrom D."/>
            <person name="Juzokaite L."/>
            <person name="Vancaester E."/>
            <person name="Seitz K.W."/>
            <person name="Anantharaman K."/>
            <person name="Starnawski P."/>
            <person name="Kjeldsen K.U."/>
            <person name="Scott M.B."/>
            <person name="Nunoura T."/>
            <person name="Banfield J.F."/>
            <person name="Schramm A."/>
            <person name="Baker B.J."/>
            <person name="Spang A."/>
            <person name="Ettema T.J.G."/>
        </authorList>
    </citation>
    <scope>NUCLEOTIDE SEQUENCE</scope>
    <source>
        <strain evidence="13">LCB_4</strain>
    </source>
</reference>
<evidence type="ECO:0000256" key="7">
    <source>
        <dbReference type="ARBA" id="ARBA00023029"/>
    </source>
</evidence>
<protein>
    <recommendedName>
        <fullName evidence="4">DNA topoisomerase (ATP-hydrolyzing)</fullName>
        <ecNumber evidence="4">5.6.2.2</ecNumber>
    </recommendedName>
</protein>
<comment type="similarity">
    <text evidence="3 10">Belongs to the TOP6A family.</text>
</comment>
<accession>A0AAF0ICK6</accession>
<name>A0AAF0ICK6_ODILC</name>
<evidence type="ECO:0000256" key="10">
    <source>
        <dbReference type="PROSITE-ProRule" id="PRU01385"/>
    </source>
</evidence>
<sequence>MNKSKDNIETYTFEKLNQLKKEIRQRRQSSVSPPSGAVIVEELPTEVIHKKIHLIARNLLNQIKNKIPPVIHIPERSGDNIIYDEENDLLLLGGKKSSRELLTLSPRKKKEKKEQPGANICTMTMRVLEIIHTLVEKDIHATKREIFYNDVNLFKDQVNSDNVIDDIPPLLNTTRDSTHIVASAKGMAIGRLVIEDSGDVIDLTKLGSGGWSITPFLDKIRIIESDAEFILVVEKDAALIRLSEAKWWNKYPCIIITGKGSADIATRSFLRKLVKTLKIPAFALMDSDPYGYYIYSVYLRGSKRLSYESPFLATPELKLLGVLSRDLDSYKIPKECWLKMSETDLKRAKELLKEPFVQKNKNWVKDLELMIELKRKAEIQALSSRGFEFLTNTYLPQKLSTGDWI</sequence>
<dbReference type="InterPro" id="IPR004085">
    <property type="entry name" value="TopoVI_A"/>
</dbReference>
<comment type="catalytic activity">
    <reaction evidence="1 10">
        <text>ATP-dependent breakage, passage and rejoining of double-stranded DNA.</text>
        <dbReference type="EC" id="5.6.2.2"/>
    </reaction>
</comment>
<keyword evidence="6" id="KW-0460">Magnesium</keyword>
<evidence type="ECO:0000313" key="13">
    <source>
        <dbReference type="EMBL" id="WEU40587.1"/>
    </source>
</evidence>
<evidence type="ECO:0000256" key="3">
    <source>
        <dbReference type="ARBA" id="ARBA00006559"/>
    </source>
</evidence>
<keyword evidence="5" id="KW-0479">Metal-binding</keyword>
<dbReference type="GO" id="GO:0046872">
    <property type="term" value="F:metal ion binding"/>
    <property type="evidence" value="ECO:0007669"/>
    <property type="project" value="UniProtKB-KW"/>
</dbReference>
<proteinExistence type="inferred from homology"/>
<gene>
    <name evidence="13" type="ORF">OdinLCB4_001250</name>
</gene>
<dbReference type="PROSITE" id="PS52041">
    <property type="entry name" value="TOPO_IIB"/>
    <property type="match status" value="1"/>
</dbReference>